<feature type="region of interest" description="Disordered" evidence="2">
    <location>
        <begin position="578"/>
        <end position="601"/>
    </location>
</feature>
<dbReference type="InterPro" id="IPR000014">
    <property type="entry name" value="PAS"/>
</dbReference>
<dbReference type="STRING" id="1960309.SAMN03159343_0695"/>
<dbReference type="PANTHER" id="PTHR43156:SF2">
    <property type="entry name" value="STAGE II SPORULATION PROTEIN E"/>
    <property type="match status" value="1"/>
</dbReference>
<dbReference type="InterPro" id="IPR001932">
    <property type="entry name" value="PPM-type_phosphatase-like_dom"/>
</dbReference>
<dbReference type="InterPro" id="IPR013655">
    <property type="entry name" value="PAS_fold_3"/>
</dbReference>
<dbReference type="EMBL" id="FMUH01000001">
    <property type="protein sequence ID" value="SCX39544.1"/>
    <property type="molecule type" value="Genomic_DNA"/>
</dbReference>
<dbReference type="Pfam" id="PF07228">
    <property type="entry name" value="SpoIIE"/>
    <property type="match status" value="1"/>
</dbReference>
<evidence type="ECO:0000313" key="5">
    <source>
        <dbReference type="EMBL" id="SCX39544.1"/>
    </source>
</evidence>
<dbReference type="SUPFAM" id="SSF81606">
    <property type="entry name" value="PP2C-like"/>
    <property type="match status" value="1"/>
</dbReference>
<dbReference type="SUPFAM" id="SSF55781">
    <property type="entry name" value="GAF domain-like"/>
    <property type="match status" value="1"/>
</dbReference>
<sequence length="601" mass="63385">MPRATARTSLPGGPVPHNASVAPTPDELSADRHLLLARLAVATEASGTGLWDWDLRTDELVWDARSVAIYGLTGQQLTGTVADIDRGIHPDDRPVVQEALDEAIVDGDLLDVEFRVVWSDGSVHWVAALGRVLHDVGGAPVRMVGTNVDVTDAREAAHEQFADAQRMAGLVTVAEELGAAATVGAALAVVTRHAATTLGTSGVILCLTEDDGSAVTTLVDGALDEQTMDTIQRLPRDFPLPMVDSAVHGRPHFVPDLETAARDFPGGADVWRRSGVRSGCSVPLRSSTRLIGSLALGHRVDRHWRPADREFVGALAALTAQTLSRIASTEAAAEAATAVARLAETLQRSLLTAPPEPDHLHVVPRYVPAAAEAQVGGDWYDAFLGPDGSTHLVIGDVTGHDGEAAATMAQLRNLLRGIAWASGGTPAEVLAVLDRAVTGLDVRSLATVLVARVEQPPDGTGRRVLRWSNAGHPPPLLVDPAGRVSLLDQRDLLLGVDPTHPRHDHVVDLAPGATLLLYTDGLVERRGEDLDMGIARLVATVGRLVQGGVPLDELCDRVLGTLPARPDDDVALLALRAHPEDVPRPREAGPTAVPELPATSG</sequence>
<dbReference type="Gene3D" id="3.30.450.40">
    <property type="match status" value="1"/>
</dbReference>
<dbReference type="InterPro" id="IPR000700">
    <property type="entry name" value="PAS-assoc_C"/>
</dbReference>
<protein>
    <submittedName>
        <fullName evidence="5">PAS domain S-box-containing protein</fullName>
    </submittedName>
</protein>
<dbReference type="GO" id="GO:0016791">
    <property type="term" value="F:phosphatase activity"/>
    <property type="evidence" value="ECO:0007669"/>
    <property type="project" value="TreeGrafter"/>
</dbReference>
<dbReference type="PROSITE" id="PS50113">
    <property type="entry name" value="PAC"/>
    <property type="match status" value="1"/>
</dbReference>
<dbReference type="PANTHER" id="PTHR43156">
    <property type="entry name" value="STAGE II SPORULATION PROTEIN E-RELATED"/>
    <property type="match status" value="1"/>
</dbReference>
<dbReference type="SMART" id="SM00065">
    <property type="entry name" value="GAF"/>
    <property type="match status" value="1"/>
</dbReference>
<keyword evidence="1" id="KW-0378">Hydrolase</keyword>
<keyword evidence="6" id="KW-1185">Reference proteome</keyword>
<dbReference type="SMART" id="SM00091">
    <property type="entry name" value="PAS"/>
    <property type="match status" value="1"/>
</dbReference>
<accession>A0A1G4XEV2</accession>
<evidence type="ECO:0000256" key="2">
    <source>
        <dbReference type="SAM" id="MobiDB-lite"/>
    </source>
</evidence>
<dbReference type="SMART" id="SM00331">
    <property type="entry name" value="PP2C_SIG"/>
    <property type="match status" value="1"/>
</dbReference>
<gene>
    <name evidence="5" type="ORF">SAMN03159343_0695</name>
</gene>
<reference evidence="6" key="1">
    <citation type="submission" date="2016-10" db="EMBL/GenBank/DDBJ databases">
        <authorList>
            <person name="Varghese N."/>
            <person name="Submissions S."/>
        </authorList>
    </citation>
    <scope>NUCLEOTIDE SEQUENCE [LARGE SCALE GENOMIC DNA]</scope>
    <source>
        <strain evidence="6">DSM 45722</strain>
    </source>
</reference>
<dbReference type="Gene3D" id="3.60.40.10">
    <property type="entry name" value="PPM-type phosphatase domain"/>
    <property type="match status" value="1"/>
</dbReference>
<dbReference type="Proteomes" id="UP000198981">
    <property type="component" value="Unassembled WGS sequence"/>
</dbReference>
<dbReference type="InterPro" id="IPR003018">
    <property type="entry name" value="GAF"/>
</dbReference>
<dbReference type="Gene3D" id="3.30.450.20">
    <property type="entry name" value="PAS domain"/>
    <property type="match status" value="1"/>
</dbReference>
<dbReference type="Pfam" id="PF08447">
    <property type="entry name" value="PAS_3"/>
    <property type="match status" value="1"/>
</dbReference>
<dbReference type="Pfam" id="PF01590">
    <property type="entry name" value="GAF"/>
    <property type="match status" value="1"/>
</dbReference>
<dbReference type="InterPro" id="IPR036457">
    <property type="entry name" value="PPM-type-like_dom_sf"/>
</dbReference>
<dbReference type="PROSITE" id="PS50112">
    <property type="entry name" value="PAS"/>
    <property type="match status" value="1"/>
</dbReference>
<feature type="compositionally biased region" description="Basic and acidic residues" evidence="2">
    <location>
        <begin position="578"/>
        <end position="587"/>
    </location>
</feature>
<dbReference type="AlphaFoldDB" id="A0A1G4XEV2"/>
<dbReference type="Gene3D" id="2.10.70.100">
    <property type="match status" value="1"/>
</dbReference>
<evidence type="ECO:0000256" key="1">
    <source>
        <dbReference type="ARBA" id="ARBA00022801"/>
    </source>
</evidence>
<evidence type="ECO:0000313" key="6">
    <source>
        <dbReference type="Proteomes" id="UP000198981"/>
    </source>
</evidence>
<dbReference type="InterPro" id="IPR029016">
    <property type="entry name" value="GAF-like_dom_sf"/>
</dbReference>
<feature type="domain" description="PAS" evidence="3">
    <location>
        <begin position="35"/>
        <end position="107"/>
    </location>
</feature>
<evidence type="ECO:0000259" key="3">
    <source>
        <dbReference type="PROSITE" id="PS50112"/>
    </source>
</evidence>
<feature type="domain" description="PAC" evidence="4">
    <location>
        <begin position="110"/>
        <end position="162"/>
    </location>
</feature>
<dbReference type="NCBIfam" id="TIGR00229">
    <property type="entry name" value="sensory_box"/>
    <property type="match status" value="1"/>
</dbReference>
<dbReference type="InterPro" id="IPR001610">
    <property type="entry name" value="PAC"/>
</dbReference>
<dbReference type="SUPFAM" id="SSF55785">
    <property type="entry name" value="PYP-like sensor domain (PAS domain)"/>
    <property type="match status" value="1"/>
</dbReference>
<proteinExistence type="predicted"/>
<organism evidence="5 6">
    <name type="scientific">Klenkia marina</name>
    <dbReference type="NCBI Taxonomy" id="1960309"/>
    <lineage>
        <taxon>Bacteria</taxon>
        <taxon>Bacillati</taxon>
        <taxon>Actinomycetota</taxon>
        <taxon>Actinomycetes</taxon>
        <taxon>Geodermatophilales</taxon>
        <taxon>Geodermatophilaceae</taxon>
        <taxon>Klenkia</taxon>
    </lineage>
</organism>
<feature type="region of interest" description="Disordered" evidence="2">
    <location>
        <begin position="1"/>
        <end position="24"/>
    </location>
</feature>
<dbReference type="CDD" id="cd00130">
    <property type="entry name" value="PAS"/>
    <property type="match status" value="1"/>
</dbReference>
<name>A0A1G4XEV2_9ACTN</name>
<evidence type="ECO:0000259" key="4">
    <source>
        <dbReference type="PROSITE" id="PS50113"/>
    </source>
</evidence>
<dbReference type="InterPro" id="IPR052016">
    <property type="entry name" value="Bact_Sigma-Reg"/>
</dbReference>
<dbReference type="InterPro" id="IPR035965">
    <property type="entry name" value="PAS-like_dom_sf"/>
</dbReference>
<dbReference type="SMART" id="SM00086">
    <property type="entry name" value="PAC"/>
    <property type="match status" value="1"/>
</dbReference>